<dbReference type="EMBL" id="FN649758">
    <property type="protein sequence ID" value="CBJ32509.1"/>
    <property type="molecule type" value="Genomic_DNA"/>
</dbReference>
<dbReference type="STRING" id="2880.D7FYG7"/>
<dbReference type="EMBL" id="FN648535">
    <property type="protein sequence ID" value="CBJ32509.1"/>
    <property type="molecule type" value="Genomic_DNA"/>
</dbReference>
<evidence type="ECO:0000313" key="4">
    <source>
        <dbReference type="EMBL" id="CBJ32509.1"/>
    </source>
</evidence>
<dbReference type="AlphaFoldDB" id="D7FYG7"/>
<keyword evidence="2" id="KW-0732">Signal</keyword>
<feature type="signal peptide" evidence="2">
    <location>
        <begin position="1"/>
        <end position="21"/>
    </location>
</feature>
<keyword evidence="5" id="KW-1185">Reference proteome</keyword>
<feature type="region of interest" description="Disordered" evidence="1">
    <location>
        <begin position="71"/>
        <end position="104"/>
    </location>
</feature>
<accession>D7FYG7</accession>
<evidence type="ECO:0000256" key="2">
    <source>
        <dbReference type="SAM" id="SignalP"/>
    </source>
</evidence>
<dbReference type="PANTHER" id="PTHR35688:SF2">
    <property type="entry name" value="NAD(P)-LINKED OXIDOREDUCTASE SUPERFAMILY PROTEIN"/>
    <property type="match status" value="1"/>
</dbReference>
<evidence type="ECO:0000259" key="3">
    <source>
        <dbReference type="Pfam" id="PF03703"/>
    </source>
</evidence>
<feature type="region of interest" description="Disordered" evidence="1">
    <location>
        <begin position="34"/>
        <end position="53"/>
    </location>
</feature>
<dbReference type="Proteomes" id="UP000002630">
    <property type="component" value="Linkage Group LG33"/>
</dbReference>
<evidence type="ECO:0000313" key="5">
    <source>
        <dbReference type="Proteomes" id="UP000002630"/>
    </source>
</evidence>
<gene>
    <name evidence="4" type="ORF">Esi_0343_0032</name>
</gene>
<feature type="domain" description="YdbS-like PH" evidence="3">
    <location>
        <begin position="150"/>
        <end position="221"/>
    </location>
</feature>
<organism evidence="4 5">
    <name type="scientific">Ectocarpus siliculosus</name>
    <name type="common">Brown alga</name>
    <name type="synonym">Conferva siliculosa</name>
    <dbReference type="NCBI Taxonomy" id="2880"/>
    <lineage>
        <taxon>Eukaryota</taxon>
        <taxon>Sar</taxon>
        <taxon>Stramenopiles</taxon>
        <taxon>Ochrophyta</taxon>
        <taxon>PX clade</taxon>
        <taxon>Phaeophyceae</taxon>
        <taxon>Ectocarpales</taxon>
        <taxon>Ectocarpaceae</taxon>
        <taxon>Ectocarpus</taxon>
    </lineage>
</organism>
<evidence type="ECO:0000256" key="1">
    <source>
        <dbReference type="SAM" id="MobiDB-lite"/>
    </source>
</evidence>
<dbReference type="OrthoDB" id="3001at2759"/>
<name>D7FYG7_ECTSI</name>
<protein>
    <recommendedName>
        <fullName evidence="3">YdbS-like PH domain-containing protein</fullName>
    </recommendedName>
</protein>
<dbReference type="Pfam" id="PF03703">
    <property type="entry name" value="bPH_2"/>
    <property type="match status" value="1"/>
</dbReference>
<feature type="chain" id="PRO_5003095908" description="YdbS-like PH domain-containing protein" evidence="2">
    <location>
        <begin position="22"/>
        <end position="240"/>
    </location>
</feature>
<dbReference type="PANTHER" id="PTHR35688">
    <property type="entry name" value="NAD(P)-LINKED OXIDOREDUCTASE SUPERFAMILY PROTEIN"/>
    <property type="match status" value="1"/>
</dbReference>
<sequence length="240" mass="25898">MKAVDTTIALFTLAALSPAAAFVPSAASRAALGRTRALPQKSQPTCAPADKSSAVFHSGKGASALFGTGPSYTDVVSETEGDEDGDEEGGKKKKKKKDKKSGGDKEKVKLEAEVTFFEGGPDPSEVVAPAVSILTVIGIVPFSAALARQAWVKYTLTSRRIKIVSGWNGKDTTEVVYPDIVDMVYVWRFFGRCGDLVLTLRDGSKLEIRSLPDFERNYNYIRERTSASCQEKSAVLKPQN</sequence>
<reference evidence="4 5" key="1">
    <citation type="journal article" date="2010" name="Nature">
        <title>The Ectocarpus genome and the independent evolution of multicellularity in brown algae.</title>
        <authorList>
            <person name="Cock J.M."/>
            <person name="Sterck L."/>
            <person name="Rouze P."/>
            <person name="Scornet D."/>
            <person name="Allen A.E."/>
            <person name="Amoutzias G."/>
            <person name="Anthouard V."/>
            <person name="Artiguenave F."/>
            <person name="Aury J.M."/>
            <person name="Badger J.H."/>
            <person name="Beszteri B."/>
            <person name="Billiau K."/>
            <person name="Bonnet E."/>
            <person name="Bothwell J.H."/>
            <person name="Bowler C."/>
            <person name="Boyen C."/>
            <person name="Brownlee C."/>
            <person name="Carrano C.J."/>
            <person name="Charrier B."/>
            <person name="Cho G.Y."/>
            <person name="Coelho S.M."/>
            <person name="Collen J."/>
            <person name="Corre E."/>
            <person name="Da Silva C."/>
            <person name="Delage L."/>
            <person name="Delaroque N."/>
            <person name="Dittami S.M."/>
            <person name="Doulbeau S."/>
            <person name="Elias M."/>
            <person name="Farnham G."/>
            <person name="Gachon C.M."/>
            <person name="Gschloessl B."/>
            <person name="Heesch S."/>
            <person name="Jabbari K."/>
            <person name="Jubin C."/>
            <person name="Kawai H."/>
            <person name="Kimura K."/>
            <person name="Kloareg B."/>
            <person name="Kupper F.C."/>
            <person name="Lang D."/>
            <person name="Le Bail A."/>
            <person name="Leblanc C."/>
            <person name="Lerouge P."/>
            <person name="Lohr M."/>
            <person name="Lopez P.J."/>
            <person name="Martens C."/>
            <person name="Maumus F."/>
            <person name="Michel G."/>
            <person name="Miranda-Saavedra D."/>
            <person name="Morales J."/>
            <person name="Moreau H."/>
            <person name="Motomura T."/>
            <person name="Nagasato C."/>
            <person name="Napoli C.A."/>
            <person name="Nelson D.R."/>
            <person name="Nyvall-Collen P."/>
            <person name="Peters A.F."/>
            <person name="Pommier C."/>
            <person name="Potin P."/>
            <person name="Poulain J."/>
            <person name="Quesneville H."/>
            <person name="Read B."/>
            <person name="Rensing S.A."/>
            <person name="Ritter A."/>
            <person name="Rousvoal S."/>
            <person name="Samanta M."/>
            <person name="Samson G."/>
            <person name="Schroeder D.C."/>
            <person name="Segurens B."/>
            <person name="Strittmatter M."/>
            <person name="Tonon T."/>
            <person name="Tregear J.W."/>
            <person name="Valentin K."/>
            <person name="von Dassow P."/>
            <person name="Yamagishi T."/>
            <person name="Van de Peer Y."/>
            <person name="Wincker P."/>
        </authorList>
    </citation>
    <scope>NUCLEOTIDE SEQUENCE [LARGE SCALE GENOMIC DNA]</scope>
    <source>
        <strain evidence="5">Ec32 / CCAP1310/4</strain>
    </source>
</reference>
<dbReference type="InParanoid" id="D7FYG7"/>
<proteinExistence type="predicted"/>
<dbReference type="InterPro" id="IPR005182">
    <property type="entry name" value="YdbS-like_PH"/>
</dbReference>
<feature type="compositionally biased region" description="Acidic residues" evidence="1">
    <location>
        <begin position="77"/>
        <end position="87"/>
    </location>
</feature>